<accession>A0A5S9P3Q9</accession>
<organism evidence="2 3">
    <name type="scientific">BD1-7 clade bacterium</name>
    <dbReference type="NCBI Taxonomy" id="2029982"/>
    <lineage>
        <taxon>Bacteria</taxon>
        <taxon>Pseudomonadati</taxon>
        <taxon>Pseudomonadota</taxon>
        <taxon>Gammaproteobacteria</taxon>
        <taxon>Cellvibrionales</taxon>
        <taxon>Spongiibacteraceae</taxon>
        <taxon>BD1-7 clade</taxon>
    </lineage>
</organism>
<name>A0A5S9P3Q9_9GAMM</name>
<proteinExistence type="predicted"/>
<evidence type="ECO:0000313" key="3">
    <source>
        <dbReference type="Proteomes" id="UP000434580"/>
    </source>
</evidence>
<reference evidence="2 3" key="1">
    <citation type="submission" date="2019-11" db="EMBL/GenBank/DDBJ databases">
        <authorList>
            <person name="Holert J."/>
        </authorList>
    </citation>
    <scope>NUCLEOTIDE SEQUENCE [LARGE SCALE GENOMIC DNA]</scope>
    <source>
        <strain evidence="2">BC5_2</strain>
    </source>
</reference>
<protein>
    <submittedName>
        <fullName evidence="2">Uncharacterized protein</fullName>
    </submittedName>
</protein>
<feature type="coiled-coil region" evidence="1">
    <location>
        <begin position="74"/>
        <end position="101"/>
    </location>
</feature>
<dbReference type="Proteomes" id="UP000434580">
    <property type="component" value="Unassembled WGS sequence"/>
</dbReference>
<dbReference type="SUPFAM" id="SSF57997">
    <property type="entry name" value="Tropomyosin"/>
    <property type="match status" value="1"/>
</dbReference>
<evidence type="ECO:0000256" key="1">
    <source>
        <dbReference type="SAM" id="Coils"/>
    </source>
</evidence>
<evidence type="ECO:0000313" key="2">
    <source>
        <dbReference type="EMBL" id="CAA0097912.1"/>
    </source>
</evidence>
<sequence length="200" mass="22487">MLLEKMYKHQDQVLNAQERIQGLEGRLSSTDENVSQSGIAMQVRLKDLEKRTDDLWAQMDKLWASAWRRNQTDIKKHSSQVKSLQARAAELDKRLDSREESAKTTAIDMTALRAEVEDLGLLAGRLDESAEALAATNASLQGERKKIDALQSSVRKLQTGANEFNDWLESNKAFRRQVNIELDGLEKKVQALQSPAKAAP</sequence>
<dbReference type="EMBL" id="CACSII010000006">
    <property type="protein sequence ID" value="CAA0097912.1"/>
    <property type="molecule type" value="Genomic_DNA"/>
</dbReference>
<dbReference type="AlphaFoldDB" id="A0A5S9P3Q9"/>
<gene>
    <name evidence="2" type="ORF">DPBNPPHM_03564</name>
</gene>
<keyword evidence="1" id="KW-0175">Coiled coil</keyword>